<accession>A0A9W8JUR4</accession>
<name>A0A9W8JUR4_9AGAR</name>
<evidence type="ECO:0000256" key="1">
    <source>
        <dbReference type="ARBA" id="ARBA00022679"/>
    </source>
</evidence>
<evidence type="ECO:0000313" key="9">
    <source>
        <dbReference type="EMBL" id="KAJ3499308.1"/>
    </source>
</evidence>
<dbReference type="FunFam" id="1.10.340.70:FF:000001">
    <property type="entry name" value="Retrovirus-related Pol polyprotein from transposon gypsy-like Protein"/>
    <property type="match status" value="1"/>
</dbReference>
<dbReference type="PANTHER" id="PTHR37984">
    <property type="entry name" value="PROTEIN CBG26694"/>
    <property type="match status" value="1"/>
</dbReference>
<dbReference type="CDD" id="cd01647">
    <property type="entry name" value="RT_LTR"/>
    <property type="match status" value="1"/>
</dbReference>
<feature type="region of interest" description="Disordered" evidence="7">
    <location>
        <begin position="382"/>
        <end position="448"/>
    </location>
</feature>
<keyword evidence="2" id="KW-0548">Nucleotidyltransferase</keyword>
<keyword evidence="6" id="KW-0511">Multifunctional enzyme</keyword>
<dbReference type="InterPro" id="IPR021109">
    <property type="entry name" value="Peptidase_aspartic_dom_sf"/>
</dbReference>
<dbReference type="InterPro" id="IPR041588">
    <property type="entry name" value="Integrase_H2C2"/>
</dbReference>
<feature type="region of interest" description="Disordered" evidence="7">
    <location>
        <begin position="1369"/>
        <end position="1388"/>
    </location>
</feature>
<proteinExistence type="predicted"/>
<dbReference type="Pfam" id="PF17921">
    <property type="entry name" value="Integrase_H2C2"/>
    <property type="match status" value="1"/>
</dbReference>
<keyword evidence="1" id="KW-0808">Transferase</keyword>
<dbReference type="EMBL" id="JANKHO010001750">
    <property type="protein sequence ID" value="KAJ3499308.1"/>
    <property type="molecule type" value="Genomic_DNA"/>
</dbReference>
<dbReference type="GO" id="GO:0004519">
    <property type="term" value="F:endonuclease activity"/>
    <property type="evidence" value="ECO:0007669"/>
    <property type="project" value="UniProtKB-KW"/>
</dbReference>
<evidence type="ECO:0000256" key="3">
    <source>
        <dbReference type="ARBA" id="ARBA00022722"/>
    </source>
</evidence>
<dbReference type="Gene3D" id="3.30.70.270">
    <property type="match status" value="2"/>
</dbReference>
<organism evidence="9 10">
    <name type="scientific">Agrocybe chaxingu</name>
    <dbReference type="NCBI Taxonomy" id="84603"/>
    <lineage>
        <taxon>Eukaryota</taxon>
        <taxon>Fungi</taxon>
        <taxon>Dikarya</taxon>
        <taxon>Basidiomycota</taxon>
        <taxon>Agaricomycotina</taxon>
        <taxon>Agaricomycetes</taxon>
        <taxon>Agaricomycetidae</taxon>
        <taxon>Agaricales</taxon>
        <taxon>Agaricineae</taxon>
        <taxon>Strophariaceae</taxon>
        <taxon>Agrocybe</taxon>
    </lineage>
</organism>
<dbReference type="PANTHER" id="PTHR37984:SF5">
    <property type="entry name" value="PROTEIN NYNRIN-LIKE"/>
    <property type="match status" value="1"/>
</dbReference>
<keyword evidence="3" id="KW-0540">Nuclease</keyword>
<dbReference type="InterPro" id="IPR050951">
    <property type="entry name" value="Retrovirus_Pol_polyprotein"/>
</dbReference>
<evidence type="ECO:0000256" key="4">
    <source>
        <dbReference type="ARBA" id="ARBA00022759"/>
    </source>
</evidence>
<dbReference type="Pfam" id="PF17919">
    <property type="entry name" value="RT_RNaseH_2"/>
    <property type="match status" value="1"/>
</dbReference>
<dbReference type="Gene3D" id="3.30.420.10">
    <property type="entry name" value="Ribonuclease H-like superfamily/Ribonuclease H"/>
    <property type="match status" value="1"/>
</dbReference>
<comment type="caution">
    <text evidence="9">The sequence shown here is derived from an EMBL/GenBank/DDBJ whole genome shotgun (WGS) entry which is preliminary data.</text>
</comment>
<dbReference type="InterPro" id="IPR041577">
    <property type="entry name" value="RT_RNaseH_2"/>
</dbReference>
<evidence type="ECO:0000313" key="10">
    <source>
        <dbReference type="Proteomes" id="UP001148786"/>
    </source>
</evidence>
<keyword evidence="10" id="KW-1185">Reference proteome</keyword>
<evidence type="ECO:0000256" key="5">
    <source>
        <dbReference type="ARBA" id="ARBA00022884"/>
    </source>
</evidence>
<feature type="domain" description="Integrase catalytic" evidence="8">
    <location>
        <begin position="1578"/>
        <end position="1744"/>
    </location>
</feature>
<dbReference type="GO" id="GO:0015074">
    <property type="term" value="P:DNA integration"/>
    <property type="evidence" value="ECO:0007669"/>
    <property type="project" value="InterPro"/>
</dbReference>
<dbReference type="GO" id="GO:0016779">
    <property type="term" value="F:nucleotidyltransferase activity"/>
    <property type="evidence" value="ECO:0007669"/>
    <property type="project" value="UniProtKB-KW"/>
</dbReference>
<evidence type="ECO:0000256" key="6">
    <source>
        <dbReference type="ARBA" id="ARBA00023268"/>
    </source>
</evidence>
<evidence type="ECO:0000259" key="8">
    <source>
        <dbReference type="PROSITE" id="PS50994"/>
    </source>
</evidence>
<dbReference type="OrthoDB" id="3252634at2759"/>
<protein>
    <recommendedName>
        <fullName evidence="8">Integrase catalytic domain-containing protein</fullName>
    </recommendedName>
</protein>
<keyword evidence="4" id="KW-0378">Hydrolase</keyword>
<dbReference type="PROSITE" id="PS50994">
    <property type="entry name" value="INTEGRASE"/>
    <property type="match status" value="1"/>
</dbReference>
<sequence>MSNPTPIPMPAQGDRTAPSFDPVKPRELKRYFTELEFLFDRAKVTDHGERKKHAVRFVDIDVADVWESLPQFSDANTSYDDFKKAVIKLYPDADEDYKYVLSDMDRVIGNRQRLGIQSLSDLADYHREFMAITTFLVAKERLATMEQERAFARGFQPEFWTLVAQRLQLKEPDQFPDKPYSIDKVMEAARFVLRGFPAALRMPMSSSSITTTHPPPDSVKLESLGSIFTEFTKTIVEAIQQANQTRNSRSTTSGPVACKFCGKDHYISSCPLVDDYTRAGKCRRNIEGKVVLPSGSFVPKEIPGTLLKDRIDEWHRRNPNQLAAGTLLNSIAPSPDVNHSIPHAATQSTYQLSTTDRIAALEAELFNLRVRNQPGFVPTIRTRAQKARAAAADEGEDIPNVPQPPAPAGEPNNGPEHPFRDVQDATYVPPQDRNLGAAPKPQAPKKSDAAYRTLPPIHDAQIATAVYDRSLNTHVTLTQRELLSLSPEIRAQYRESTMTRRQPTKETPTQATILEEDPTDMFQPERTANTLHSIPRSIALAHSQHRSPPDGSIIIPDTYETYYRSLRPGESPDPDRLIVAKESAALRSILPLVDNNQHVECILDPGCQIIAMSEEVCHALALIYDPTITIRMQSANRTIDHSLGLARNVPFLIGNVTVYMQVHVIRAPAYDILFGRPFDVLTESVVRNYSNEDQTITIHDPNTGQQATIPTIPQIEEWVAHNGEIALTISVDKEGRPSIEAYQLLNSSDPDYAHSYLSACNIDSNPTAASFMPRAAHHSQRSSTKSTPTFLNQAFPMPPAPLTSSSEPPPISTFASKKKYKPVSKKVRPVYSTVPEKFRIVREIKGDPLETLPALNPTPPPFHPHGRYTQERHDQFDQAHDGFLQPAERDLLHHFMMLHQDGFAWNDSERGHFREDFFPPVEIPTVQHTPWVLRNIPIPPGLYGPICELIQRKMDARVFEPSNSSYRSRWFCVVKKDGTSLRIVQSLEPLNAVTIAHSGVPPFTEQLAEEFAARSCGGMLDLYIGYDERALAESSRDLTTFQTPFGALRLTTLPMGWTNSVPIFHDDVTHILRPEIPHVTIPYIDDVPVKGPPTRYIQPDGSFEVIPENPGIRRFVWEHFQNLNRIVQRMKYCGGTFSGLKSVLCAPEITVLGHRCTYQGRLPDLKRVAVISNWGPCENLSDVRSFLRTIGVCRLFIRNFAHRAHALTKLTKKDIPFEFGPEQLAAQQDLKNALLASPALRPINYDSDASMILSVDTSFIAVGYILSQCDLENPRLRYFARFGSITLNDRECRFSQPKLELYGLFRALRALKLYLIGLRNLVVEVDAKYIKGMLANPDIAPSASINRWILAILMFHFTLVHVPGQFHGPDGLSRRRPQPGDEPEPDDDFEDWIDNVHGFMHLLNPTHSFISAAPPFLIYASEITPEALPDPTGTVQPPAPTPDSYSIIPRSDEAQKADARLFKVHEWHCTLQRPDGMSDTEYNTFMRYCTEFFIDTERLWRKEPHGRHKLVIPTYRRLFIITSAHEDVGHHGFFATNALVTERYWWPFMGFDISWFCRTCHICQLRRTEQIRIPPVVATPAPLFAKVYLDTMFLPPSGGFKAIIQARCSLTHYPEFALLHRETHRTVGEWIFRDLICRYGTLVEIVTDNGTPIIKACKYLADRYHIKHIRISGYNSRANGIAERPHFDVRQALFKAADGDQSKWSNSAHHVFWADRVTVRRRMGCSPYFALTGTHPLLPFDIVEANYLLPPPDSVLSTTDLISRRAIALQKRREHLEELHSKVFDARRKAATRFEQEHTHTIRNYNFKLGDLVLVRNTRIEKSLNRKMRARYLGPLIVISRNKGGAYILSELDGTLFDRPIAAFRVIPYFARTSIPLPPLDELLDISHSRLQELENSTPIDPDDDTDT</sequence>
<dbReference type="InterPro" id="IPR012337">
    <property type="entry name" value="RNaseH-like_sf"/>
</dbReference>
<evidence type="ECO:0000256" key="2">
    <source>
        <dbReference type="ARBA" id="ARBA00022695"/>
    </source>
</evidence>
<dbReference type="Gene3D" id="3.10.10.10">
    <property type="entry name" value="HIV Type 1 Reverse Transcriptase, subunit A, domain 1"/>
    <property type="match status" value="1"/>
</dbReference>
<dbReference type="SUPFAM" id="SSF53098">
    <property type="entry name" value="Ribonuclease H-like"/>
    <property type="match status" value="1"/>
</dbReference>
<keyword evidence="5" id="KW-0694">RNA-binding</keyword>
<dbReference type="InterPro" id="IPR001584">
    <property type="entry name" value="Integrase_cat-core"/>
</dbReference>
<dbReference type="Proteomes" id="UP001148786">
    <property type="component" value="Unassembled WGS sequence"/>
</dbReference>
<feature type="region of interest" description="Disordered" evidence="7">
    <location>
        <begin position="1"/>
        <end position="22"/>
    </location>
</feature>
<evidence type="ECO:0000256" key="7">
    <source>
        <dbReference type="SAM" id="MobiDB-lite"/>
    </source>
</evidence>
<dbReference type="SUPFAM" id="SSF56672">
    <property type="entry name" value="DNA/RNA polymerases"/>
    <property type="match status" value="1"/>
</dbReference>
<dbReference type="GO" id="GO:0005634">
    <property type="term" value="C:nucleus"/>
    <property type="evidence" value="ECO:0007669"/>
    <property type="project" value="UniProtKB-ARBA"/>
</dbReference>
<dbReference type="InterPro" id="IPR036397">
    <property type="entry name" value="RNaseH_sf"/>
</dbReference>
<dbReference type="Gene3D" id="2.40.70.10">
    <property type="entry name" value="Acid Proteases"/>
    <property type="match status" value="1"/>
</dbReference>
<dbReference type="SUPFAM" id="SSF50630">
    <property type="entry name" value="Acid proteases"/>
    <property type="match status" value="1"/>
</dbReference>
<gene>
    <name evidence="9" type="ORF">NLJ89_g10112</name>
</gene>
<keyword evidence="4" id="KW-0255">Endonuclease</keyword>
<dbReference type="CDD" id="cd00303">
    <property type="entry name" value="retropepsin_like"/>
    <property type="match status" value="1"/>
</dbReference>
<reference evidence="9" key="1">
    <citation type="submission" date="2022-07" db="EMBL/GenBank/DDBJ databases">
        <title>Genome Sequence of Agrocybe chaxingu.</title>
        <authorList>
            <person name="Buettner E."/>
        </authorList>
    </citation>
    <scope>NUCLEOTIDE SEQUENCE</scope>
    <source>
        <strain evidence="9">MP-N11</strain>
    </source>
</reference>
<dbReference type="Gene3D" id="1.10.340.70">
    <property type="match status" value="1"/>
</dbReference>
<dbReference type="InterPro" id="IPR043128">
    <property type="entry name" value="Rev_trsase/Diguanyl_cyclase"/>
</dbReference>
<dbReference type="InterPro" id="IPR043502">
    <property type="entry name" value="DNA/RNA_pol_sf"/>
</dbReference>
<dbReference type="GO" id="GO:0003723">
    <property type="term" value="F:RNA binding"/>
    <property type="evidence" value="ECO:0007669"/>
    <property type="project" value="UniProtKB-KW"/>
</dbReference>